<reference evidence="5 6" key="1">
    <citation type="submission" date="2023-08" db="EMBL/GenBank/DDBJ databases">
        <title>Transcriptome Analysis of Halomonas alkalicola CICC 11012s to Identify the Genes Involved in Alkaline Tolerances.</title>
        <authorList>
            <person name="Zhai L."/>
        </authorList>
    </citation>
    <scope>NUCLEOTIDE SEQUENCE [LARGE SCALE GENOMIC DNA]</scope>
    <source>
        <strain evidence="5 6">CICC 11012s</strain>
    </source>
</reference>
<evidence type="ECO:0000256" key="3">
    <source>
        <dbReference type="ARBA" id="ARBA00022729"/>
    </source>
</evidence>
<protein>
    <submittedName>
        <fullName evidence="5">TRAP transporter substrate-binding protein DctP</fullName>
    </submittedName>
</protein>
<dbReference type="InterPro" id="IPR038404">
    <property type="entry name" value="TRAP_DctP_sf"/>
</dbReference>
<dbReference type="Gene3D" id="3.40.190.170">
    <property type="entry name" value="Bacterial extracellular solute-binding protein, family 7"/>
    <property type="match status" value="1"/>
</dbReference>
<dbReference type="NCBIfam" id="NF037995">
    <property type="entry name" value="TRAP_S1"/>
    <property type="match status" value="1"/>
</dbReference>
<keyword evidence="6" id="KW-1185">Reference proteome</keyword>
<evidence type="ECO:0000313" key="6">
    <source>
        <dbReference type="Proteomes" id="UP001235344"/>
    </source>
</evidence>
<name>A0ABY9H9C2_9GAMM</name>
<feature type="signal peptide" evidence="4">
    <location>
        <begin position="1"/>
        <end position="24"/>
    </location>
</feature>
<dbReference type="EMBL" id="CP131913">
    <property type="protein sequence ID" value="WLI74860.1"/>
    <property type="molecule type" value="Genomic_DNA"/>
</dbReference>
<evidence type="ECO:0000313" key="5">
    <source>
        <dbReference type="EMBL" id="WLI74860.1"/>
    </source>
</evidence>
<dbReference type="InterPro" id="IPR018389">
    <property type="entry name" value="DctP_fam"/>
</dbReference>
<feature type="chain" id="PRO_5047470750" evidence="4">
    <location>
        <begin position="25"/>
        <end position="334"/>
    </location>
</feature>
<dbReference type="Proteomes" id="UP001235344">
    <property type="component" value="Chromosome"/>
</dbReference>
<dbReference type="PANTHER" id="PTHR33376:SF7">
    <property type="entry name" value="C4-DICARBOXYLATE-BINDING PROTEIN DCTB"/>
    <property type="match status" value="1"/>
</dbReference>
<sequence>MKLKTASAIFLGAIVSLDVTSAMASTLKIAHIRPQGTEHDQNVKALAESVTSKTDDVDFRVFAASSLGDYTTVQERVSVGAVEMALQPISSSADKKLQIGLLPYLASDWDQAKEIFGPGSPIREAVAERYDEQNIKVLAGYPVYFGGISLNREPVEVESVSDKGGVKLRVPPFKTFSLLGEALGYISSPLPFSEAFTSIQTGVVDGAIGAGAEGYYNSLRDVTQYYIPQNTHFEFWYLLVNKDTFDNLSSEAQSALLSAAENFESQRWEQAESSQEFNEKRLAESGTEIVEVSNELLEKSAEVARSQVWPEIISDMGEDWATPILEEAVGYSAK</sequence>
<comment type="similarity">
    <text evidence="1">Belongs to the bacterial solute-binding protein 7 family.</text>
</comment>
<dbReference type="PANTHER" id="PTHR33376">
    <property type="match status" value="1"/>
</dbReference>
<evidence type="ECO:0000256" key="4">
    <source>
        <dbReference type="SAM" id="SignalP"/>
    </source>
</evidence>
<gene>
    <name evidence="5" type="primary">dctP</name>
    <name evidence="5" type="ORF">B6N23_08330</name>
</gene>
<accession>A0ABY9H9C2</accession>
<dbReference type="Pfam" id="PF03480">
    <property type="entry name" value="DctP"/>
    <property type="match status" value="1"/>
</dbReference>
<keyword evidence="2" id="KW-0813">Transport</keyword>
<evidence type="ECO:0000256" key="2">
    <source>
        <dbReference type="ARBA" id="ARBA00022448"/>
    </source>
</evidence>
<keyword evidence="3 4" id="KW-0732">Signal</keyword>
<organism evidence="5 6">
    <name type="scientific">Halomonas alkalicola</name>
    <dbReference type="NCBI Taxonomy" id="1930622"/>
    <lineage>
        <taxon>Bacteria</taxon>
        <taxon>Pseudomonadati</taxon>
        <taxon>Pseudomonadota</taxon>
        <taxon>Gammaproteobacteria</taxon>
        <taxon>Oceanospirillales</taxon>
        <taxon>Halomonadaceae</taxon>
        <taxon>Halomonas</taxon>
    </lineage>
</organism>
<proteinExistence type="inferred from homology"/>
<evidence type="ECO:0000256" key="1">
    <source>
        <dbReference type="ARBA" id="ARBA00009023"/>
    </source>
</evidence>
<dbReference type="RefSeq" id="WP_081137644.1">
    <property type="nucleotide sequence ID" value="NZ_CP131913.1"/>
</dbReference>